<organism evidence="2 3">
    <name type="scientific">Glossina pallidipes</name>
    <name type="common">Tsetse fly</name>
    <dbReference type="NCBI Taxonomy" id="7398"/>
    <lineage>
        <taxon>Eukaryota</taxon>
        <taxon>Metazoa</taxon>
        <taxon>Ecdysozoa</taxon>
        <taxon>Arthropoda</taxon>
        <taxon>Hexapoda</taxon>
        <taxon>Insecta</taxon>
        <taxon>Pterygota</taxon>
        <taxon>Neoptera</taxon>
        <taxon>Endopterygota</taxon>
        <taxon>Diptera</taxon>
        <taxon>Brachycera</taxon>
        <taxon>Muscomorpha</taxon>
        <taxon>Hippoboscoidea</taxon>
        <taxon>Glossinidae</taxon>
        <taxon>Glossina</taxon>
    </lineage>
</organism>
<proteinExistence type="predicted"/>
<keyword evidence="1" id="KW-0732">Signal</keyword>
<protein>
    <submittedName>
        <fullName evidence="2">Uncharacterized protein</fullName>
    </submittedName>
</protein>
<dbReference type="Proteomes" id="UP000092445">
    <property type="component" value="Unassembled WGS sequence"/>
</dbReference>
<name>A0A1A9ZFS3_GLOPL</name>
<keyword evidence="3" id="KW-1185">Reference proteome</keyword>
<dbReference type="EnsemblMetazoa" id="GPAI013264-RA">
    <property type="protein sequence ID" value="GPAI013264-PA"/>
    <property type="gene ID" value="GPAI013264"/>
</dbReference>
<evidence type="ECO:0000313" key="3">
    <source>
        <dbReference type="Proteomes" id="UP000092445"/>
    </source>
</evidence>
<evidence type="ECO:0000256" key="1">
    <source>
        <dbReference type="SAM" id="SignalP"/>
    </source>
</evidence>
<evidence type="ECO:0000313" key="2">
    <source>
        <dbReference type="EnsemblMetazoa" id="GPAI013264-PA"/>
    </source>
</evidence>
<feature type="signal peptide" evidence="1">
    <location>
        <begin position="1"/>
        <end position="19"/>
    </location>
</feature>
<accession>A0A1A9ZFS3</accession>
<reference evidence="3" key="1">
    <citation type="submission" date="2014-03" db="EMBL/GenBank/DDBJ databases">
        <authorList>
            <person name="Aksoy S."/>
            <person name="Warren W."/>
            <person name="Wilson R.K."/>
        </authorList>
    </citation>
    <scope>NUCLEOTIDE SEQUENCE [LARGE SCALE GENOMIC DNA]</scope>
    <source>
        <strain evidence="3">IAEA</strain>
    </source>
</reference>
<reference evidence="2" key="2">
    <citation type="submission" date="2020-05" db="UniProtKB">
        <authorList>
            <consortium name="EnsemblMetazoa"/>
        </authorList>
    </citation>
    <scope>IDENTIFICATION</scope>
    <source>
        <strain evidence="2">IAEA</strain>
    </source>
</reference>
<dbReference type="AlphaFoldDB" id="A0A1A9ZFS3"/>
<feature type="chain" id="PRO_5008402860" evidence="1">
    <location>
        <begin position="20"/>
        <end position="238"/>
    </location>
</feature>
<dbReference type="VEuPathDB" id="VectorBase:GPAI013264"/>
<sequence>MKAKVIWQLHLSDIKLIVLQLLPVPSFQILPVCDDNYTFMDDYNDDDNFLVVYSINDGVDISVVELELQSLLPGQSRVLSFYYGAEPVACAEQGAVICYCDNAEPVAWEEQGAVSLLPGQSRVLSLYYGADSGACAEHGAIILSSVFGFATLTCQVVGRWSLGPLSVLVPLAFRRYEAGPLAREVLAESTLATLGTRLVGRSLAGDDLWPIVGGYHCCRTTTAPETTADDGRNITADD</sequence>